<dbReference type="PANTHER" id="PTHR23026:SF123">
    <property type="entry name" value="NAD(P)H NITROREDUCTASE RV3131-RELATED"/>
    <property type="match status" value="1"/>
</dbReference>
<dbReference type="Proteomes" id="UP000278085">
    <property type="component" value="Unassembled WGS sequence"/>
</dbReference>
<dbReference type="InterPro" id="IPR050627">
    <property type="entry name" value="Nitroreductase/BluB"/>
</dbReference>
<evidence type="ECO:0000259" key="2">
    <source>
        <dbReference type="Pfam" id="PF00881"/>
    </source>
</evidence>
<comment type="caution">
    <text evidence="3">The sequence shown here is derived from an EMBL/GenBank/DDBJ whole genome shotgun (WGS) entry which is preliminary data.</text>
</comment>
<dbReference type="InterPro" id="IPR029479">
    <property type="entry name" value="Nitroreductase"/>
</dbReference>
<dbReference type="OrthoDB" id="9802510at2"/>
<dbReference type="SUPFAM" id="SSF55469">
    <property type="entry name" value="FMN-dependent nitroreductase-like"/>
    <property type="match status" value="1"/>
</dbReference>
<proteinExistence type="predicted"/>
<protein>
    <submittedName>
        <fullName evidence="3">Nitroreductase family protein</fullName>
    </submittedName>
</protein>
<dbReference type="Gene3D" id="3.40.109.10">
    <property type="entry name" value="NADH Oxidase"/>
    <property type="match status" value="1"/>
</dbReference>
<organism evidence="3 4">
    <name type="scientific">Massilia atriviolacea</name>
    <dbReference type="NCBI Taxonomy" id="2495579"/>
    <lineage>
        <taxon>Bacteria</taxon>
        <taxon>Pseudomonadati</taxon>
        <taxon>Pseudomonadota</taxon>
        <taxon>Betaproteobacteria</taxon>
        <taxon>Burkholderiales</taxon>
        <taxon>Oxalobacteraceae</taxon>
        <taxon>Telluria group</taxon>
        <taxon>Massilia</taxon>
    </lineage>
</organism>
<dbReference type="Pfam" id="PF00881">
    <property type="entry name" value="Nitroreductase"/>
    <property type="match status" value="1"/>
</dbReference>
<evidence type="ECO:0000313" key="3">
    <source>
        <dbReference type="EMBL" id="RSZ59720.1"/>
    </source>
</evidence>
<reference evidence="3 4" key="1">
    <citation type="submission" date="2018-12" db="EMBL/GenBank/DDBJ databases">
        <authorList>
            <person name="Yang E."/>
        </authorList>
    </citation>
    <scope>NUCLEOTIDE SEQUENCE [LARGE SCALE GENOMIC DNA]</scope>
    <source>
        <strain evidence="3 4">SOD</strain>
    </source>
</reference>
<evidence type="ECO:0000313" key="4">
    <source>
        <dbReference type="Proteomes" id="UP000278085"/>
    </source>
</evidence>
<sequence>MACGRRIQGRMNEQTTLDWFLSRRSTREFSGRPVERETIERLLLAATSAPSASNRQPWQFAVVRSRSLRTSIAEAVRERADEMKAVIARGHHAEDYGSYGDFFHEPLMSAAVIIVPQYRQFPDLIANLLASGGADPSAYHTAGAMQAELCSTSAAVMNLLLQAHASGLGGCWMAGPMIARDRICALLGIAAPWQMVGAIALGYPAGPAPEQKPRKPLGRVARWFDDEHTDEDNA</sequence>
<keyword evidence="4" id="KW-1185">Reference proteome</keyword>
<name>A0A430HQD1_9BURK</name>
<evidence type="ECO:0000256" key="1">
    <source>
        <dbReference type="SAM" id="MobiDB-lite"/>
    </source>
</evidence>
<accession>A0A430HQD1</accession>
<dbReference type="AlphaFoldDB" id="A0A430HQD1"/>
<gene>
    <name evidence="3" type="ORF">EJB06_05850</name>
</gene>
<dbReference type="EMBL" id="RXLQ01000003">
    <property type="protein sequence ID" value="RSZ59720.1"/>
    <property type="molecule type" value="Genomic_DNA"/>
</dbReference>
<feature type="domain" description="Nitroreductase" evidence="2">
    <location>
        <begin position="22"/>
        <end position="203"/>
    </location>
</feature>
<dbReference type="PANTHER" id="PTHR23026">
    <property type="entry name" value="NADPH NITROREDUCTASE"/>
    <property type="match status" value="1"/>
</dbReference>
<dbReference type="GO" id="GO:0016491">
    <property type="term" value="F:oxidoreductase activity"/>
    <property type="evidence" value="ECO:0007669"/>
    <property type="project" value="InterPro"/>
</dbReference>
<dbReference type="InterPro" id="IPR000415">
    <property type="entry name" value="Nitroreductase-like"/>
</dbReference>
<feature type="region of interest" description="Disordered" evidence="1">
    <location>
        <begin position="207"/>
        <end position="234"/>
    </location>
</feature>